<name>A0A0D7AHT1_9AGAR</name>
<evidence type="ECO:0000313" key="9">
    <source>
        <dbReference type="Proteomes" id="UP000054144"/>
    </source>
</evidence>
<feature type="compositionally biased region" description="Low complexity" evidence="6">
    <location>
        <begin position="1"/>
        <end position="15"/>
    </location>
</feature>
<dbReference type="OrthoDB" id="3364766at2759"/>
<evidence type="ECO:0000256" key="3">
    <source>
        <dbReference type="ARBA" id="ARBA00008057"/>
    </source>
</evidence>
<sequence length="110" mass="12011">MSTDATTPASNATSTPVDASQLKGKAPQSKPEDVEMADEEEEEDDDDEEEDDEGEDEDEEDEEDNDDSMAEIDPKAILGGRRTRGVKVDYTSEEALRKAGISPDAKDDDE</sequence>
<dbReference type="Pfam" id="PF09649">
    <property type="entry name" value="CHZ"/>
    <property type="match status" value="1"/>
</dbReference>
<evidence type="ECO:0000256" key="6">
    <source>
        <dbReference type="SAM" id="MobiDB-lite"/>
    </source>
</evidence>
<feature type="compositionally biased region" description="Acidic residues" evidence="6">
    <location>
        <begin position="34"/>
        <end position="70"/>
    </location>
</feature>
<feature type="region of interest" description="Disordered" evidence="6">
    <location>
        <begin position="1"/>
        <end position="110"/>
    </location>
</feature>
<dbReference type="Proteomes" id="UP000054144">
    <property type="component" value="Unassembled WGS sequence"/>
</dbReference>
<dbReference type="GO" id="GO:0005634">
    <property type="term" value="C:nucleus"/>
    <property type="evidence" value="ECO:0007669"/>
    <property type="project" value="UniProtKB-SubCell"/>
</dbReference>
<evidence type="ECO:0000256" key="5">
    <source>
        <dbReference type="ARBA" id="ARBA00023242"/>
    </source>
</evidence>
<evidence type="ECO:0000256" key="4">
    <source>
        <dbReference type="ARBA" id="ARBA00023186"/>
    </source>
</evidence>
<proteinExistence type="inferred from homology"/>
<dbReference type="InterPro" id="IPR019098">
    <property type="entry name" value="Histone_chaperone_domain_CHZ"/>
</dbReference>
<reference evidence="8 9" key="1">
    <citation type="journal article" date="2015" name="Fungal Genet. Biol.">
        <title>Evolution of novel wood decay mechanisms in Agaricales revealed by the genome sequences of Fistulina hepatica and Cylindrobasidium torrendii.</title>
        <authorList>
            <person name="Floudas D."/>
            <person name="Held B.W."/>
            <person name="Riley R."/>
            <person name="Nagy L.G."/>
            <person name="Koehler G."/>
            <person name="Ransdell A.S."/>
            <person name="Younus H."/>
            <person name="Chow J."/>
            <person name="Chiniquy J."/>
            <person name="Lipzen A."/>
            <person name="Tritt A."/>
            <person name="Sun H."/>
            <person name="Haridas S."/>
            <person name="LaButti K."/>
            <person name="Ohm R.A."/>
            <person name="Kues U."/>
            <person name="Blanchette R.A."/>
            <person name="Grigoriev I.V."/>
            <person name="Minto R.E."/>
            <person name="Hibbett D.S."/>
        </authorList>
    </citation>
    <scope>NUCLEOTIDE SEQUENCE [LARGE SCALE GENOMIC DNA]</scope>
    <source>
        <strain evidence="8 9">ATCC 64428</strain>
    </source>
</reference>
<organism evidence="8 9">
    <name type="scientific">Fistulina hepatica ATCC 64428</name>
    <dbReference type="NCBI Taxonomy" id="1128425"/>
    <lineage>
        <taxon>Eukaryota</taxon>
        <taxon>Fungi</taxon>
        <taxon>Dikarya</taxon>
        <taxon>Basidiomycota</taxon>
        <taxon>Agaricomycotina</taxon>
        <taxon>Agaricomycetes</taxon>
        <taxon>Agaricomycetidae</taxon>
        <taxon>Agaricales</taxon>
        <taxon>Fistulinaceae</taxon>
        <taxon>Fistulina</taxon>
    </lineage>
</organism>
<protein>
    <recommendedName>
        <fullName evidence="7">Histone chaperone domain-containing protein</fullName>
    </recommendedName>
</protein>
<gene>
    <name evidence="8" type="ORF">FISHEDRAFT_57698</name>
</gene>
<accession>A0A0D7AHT1</accession>
<comment type="function">
    <text evidence="1">Forms a chaperone-bound H2A.Z-H2B complex that acts as a source for SWR1 complex-dependent H2A to H2A.Z histone replacement in chromatin.</text>
</comment>
<evidence type="ECO:0000313" key="8">
    <source>
        <dbReference type="EMBL" id="KIY50393.1"/>
    </source>
</evidence>
<evidence type="ECO:0000256" key="2">
    <source>
        <dbReference type="ARBA" id="ARBA00004123"/>
    </source>
</evidence>
<dbReference type="EMBL" id="KN881676">
    <property type="protein sequence ID" value="KIY50393.1"/>
    <property type="molecule type" value="Genomic_DNA"/>
</dbReference>
<evidence type="ECO:0000259" key="7">
    <source>
        <dbReference type="Pfam" id="PF09649"/>
    </source>
</evidence>
<comment type="similarity">
    <text evidence="3">Belongs to the CHZ1 family.</text>
</comment>
<comment type="subcellular location">
    <subcellularLocation>
        <location evidence="2">Nucleus</location>
    </subcellularLocation>
</comment>
<keyword evidence="9" id="KW-1185">Reference proteome</keyword>
<dbReference type="AlphaFoldDB" id="A0A0D7AHT1"/>
<keyword evidence="4" id="KW-0143">Chaperone</keyword>
<keyword evidence="5" id="KW-0539">Nucleus</keyword>
<feature type="domain" description="Histone chaperone" evidence="7">
    <location>
        <begin position="65"/>
        <end position="95"/>
    </location>
</feature>
<evidence type="ECO:0000256" key="1">
    <source>
        <dbReference type="ARBA" id="ARBA00002212"/>
    </source>
</evidence>